<dbReference type="EMBL" id="HBUE01011621">
    <property type="protein sequence ID" value="CAG6448680.1"/>
    <property type="molecule type" value="Transcribed_RNA"/>
</dbReference>
<protein>
    <submittedName>
        <fullName evidence="1">(northern house mosquito) hypothetical protein</fullName>
    </submittedName>
</protein>
<proteinExistence type="predicted"/>
<dbReference type="AlphaFoldDB" id="A0A8D8EWC4"/>
<name>A0A8D8EWC4_CULPI</name>
<sequence length="566" mass="65423">MNPADYHDEIPRRLLDQILYAEKITIRRGVAPVFALITQDNQLIEVRQRSIQATIDLAELLTSAGTTTLPSIFGSYSPEPDDDGRKGKVSLTVFRSNDGVGRRLFYLVEIERHLVVVERQGEPAVKFVHNQTFEGFIQLLITENEERPGHEVVKVYQEQSVEPTVTDFQSFRVVPSDLSVNNFTCFHEILKSLRDRSAEKCAELAMIRETTAKLYARLNQRLKQVPGLLRTENPDEKRPLVKYGDIWTKVHNERLVVVIPVFNCTYKRRLTLTNLQLLLVNGSNQRFEYSYRVYQLSDDDFNFKNYEQIFEIDDEVSEVPQFKQEWKSLETNALHSEQTAVLVATIKLSTLNELSLSTNLECFVTYDVATVESDFCNPLQLYLGAVEIKRTDLFLTNSGVTFHERHIFKDLLVVTATSEFIPLVVSFEQSPNRGLDRFCMEALNFKVLNLSSGIEERELPTILYFADNGYWQATMIRLDQPTELKQKLKIYCRYSHQIVTLLQAIYSDYEEKCRIGLMDEHNSTAMEFKDGLLKEIDTKIERPTNKQDVIRREFVTDCAFASLNER</sequence>
<reference evidence="1" key="1">
    <citation type="submission" date="2021-05" db="EMBL/GenBank/DDBJ databases">
        <authorList>
            <person name="Alioto T."/>
            <person name="Alioto T."/>
            <person name="Gomez Garrido J."/>
        </authorList>
    </citation>
    <scope>NUCLEOTIDE SEQUENCE</scope>
</reference>
<accession>A0A8D8EWC4</accession>
<organism evidence="1">
    <name type="scientific">Culex pipiens</name>
    <name type="common">House mosquito</name>
    <dbReference type="NCBI Taxonomy" id="7175"/>
    <lineage>
        <taxon>Eukaryota</taxon>
        <taxon>Metazoa</taxon>
        <taxon>Ecdysozoa</taxon>
        <taxon>Arthropoda</taxon>
        <taxon>Hexapoda</taxon>
        <taxon>Insecta</taxon>
        <taxon>Pterygota</taxon>
        <taxon>Neoptera</taxon>
        <taxon>Endopterygota</taxon>
        <taxon>Diptera</taxon>
        <taxon>Nematocera</taxon>
        <taxon>Culicoidea</taxon>
        <taxon>Culicidae</taxon>
        <taxon>Culicinae</taxon>
        <taxon>Culicini</taxon>
        <taxon>Culex</taxon>
        <taxon>Culex</taxon>
    </lineage>
</organism>
<evidence type="ECO:0000313" key="1">
    <source>
        <dbReference type="EMBL" id="CAG6448680.1"/>
    </source>
</evidence>